<organism evidence="2 3">
    <name type="scientific">Agaribacter marinus</name>
    <dbReference type="NCBI Taxonomy" id="1431249"/>
    <lineage>
        <taxon>Bacteria</taxon>
        <taxon>Pseudomonadati</taxon>
        <taxon>Pseudomonadota</taxon>
        <taxon>Gammaproteobacteria</taxon>
        <taxon>Alteromonadales</taxon>
        <taxon>Alteromonadaceae</taxon>
        <taxon>Agaribacter</taxon>
    </lineage>
</organism>
<keyword evidence="3" id="KW-1185">Reference proteome</keyword>
<dbReference type="InterPro" id="IPR007446">
    <property type="entry name" value="PilP"/>
</dbReference>
<dbReference type="RefSeq" id="WP_284218734.1">
    <property type="nucleotide sequence ID" value="NZ_BSOT01000009.1"/>
</dbReference>
<proteinExistence type="predicted"/>
<dbReference type="Gene3D" id="2.30.30.830">
    <property type="match status" value="1"/>
</dbReference>
<dbReference type="AlphaFoldDB" id="A0AA37WIV8"/>
<feature type="chain" id="PRO_5041301721" description="Pilus assembly protein PilP" evidence="1">
    <location>
        <begin position="22"/>
        <end position="179"/>
    </location>
</feature>
<reference evidence="2" key="1">
    <citation type="journal article" date="2014" name="Int. J. Syst. Evol. Microbiol.">
        <title>Complete genome sequence of Corynebacterium casei LMG S-19264T (=DSM 44701T), isolated from a smear-ripened cheese.</title>
        <authorList>
            <consortium name="US DOE Joint Genome Institute (JGI-PGF)"/>
            <person name="Walter F."/>
            <person name="Albersmeier A."/>
            <person name="Kalinowski J."/>
            <person name="Ruckert C."/>
        </authorList>
    </citation>
    <scope>NUCLEOTIDE SEQUENCE</scope>
    <source>
        <strain evidence="2">NBRC 110023</strain>
    </source>
</reference>
<evidence type="ECO:0000256" key="1">
    <source>
        <dbReference type="SAM" id="SignalP"/>
    </source>
</evidence>
<comment type="caution">
    <text evidence="2">The sequence shown here is derived from an EMBL/GenBank/DDBJ whole genome shotgun (WGS) entry which is preliminary data.</text>
</comment>
<protein>
    <recommendedName>
        <fullName evidence="4">Pilus assembly protein PilP</fullName>
    </recommendedName>
</protein>
<evidence type="ECO:0000313" key="3">
    <source>
        <dbReference type="Proteomes" id="UP001156601"/>
    </source>
</evidence>
<keyword evidence="1" id="KW-0732">Signal</keyword>
<reference evidence="2" key="2">
    <citation type="submission" date="2023-01" db="EMBL/GenBank/DDBJ databases">
        <title>Draft genome sequence of Agaribacter marinus strain NBRC 110023.</title>
        <authorList>
            <person name="Sun Q."/>
            <person name="Mori K."/>
        </authorList>
    </citation>
    <scope>NUCLEOTIDE SEQUENCE</scope>
    <source>
        <strain evidence="2">NBRC 110023</strain>
    </source>
</reference>
<dbReference type="EMBL" id="BSOT01000009">
    <property type="protein sequence ID" value="GLR72316.1"/>
    <property type="molecule type" value="Genomic_DNA"/>
</dbReference>
<name>A0AA37WIV8_9ALTE</name>
<feature type="signal peptide" evidence="1">
    <location>
        <begin position="1"/>
        <end position="21"/>
    </location>
</feature>
<evidence type="ECO:0008006" key="4">
    <source>
        <dbReference type="Google" id="ProtNLM"/>
    </source>
</evidence>
<dbReference type="PROSITE" id="PS51257">
    <property type="entry name" value="PROKAR_LIPOPROTEIN"/>
    <property type="match status" value="1"/>
</dbReference>
<dbReference type="Proteomes" id="UP001156601">
    <property type="component" value="Unassembled WGS sequence"/>
</dbReference>
<dbReference type="Pfam" id="PF04351">
    <property type="entry name" value="PilP"/>
    <property type="match status" value="1"/>
</dbReference>
<gene>
    <name evidence="2" type="ORF">GCM10007852_32240</name>
</gene>
<evidence type="ECO:0000313" key="2">
    <source>
        <dbReference type="EMBL" id="GLR72316.1"/>
    </source>
</evidence>
<sequence length="179" mass="19506">MNKYSTLFPAVVLLSACGANIDDLVAYTEKVKQTTAVTIDAYPEFKKLDPVSYEATNLRSPFKRSLNTETVEKVVSSPKCNQPNLGRKKQALESYGIDAMQMSGVFTTNGKRFALISANDGSLHKASIGTYIGLFHGRIVSITNSEIQIKEMLPDGGGCWKEKIATMSMSTVIGDDNNV</sequence>
<accession>A0AA37WIV8</accession>
<dbReference type="PIRSF" id="PIRSF016481">
    <property type="entry name" value="Pilus_assembly_PilP"/>
    <property type="match status" value="1"/>
</dbReference>